<proteinExistence type="predicted"/>
<evidence type="ECO:0008006" key="3">
    <source>
        <dbReference type="Google" id="ProtNLM"/>
    </source>
</evidence>
<accession>A0ABP9DMK1</accession>
<evidence type="ECO:0000313" key="1">
    <source>
        <dbReference type="EMBL" id="GAA4843714.1"/>
    </source>
</evidence>
<protein>
    <recommendedName>
        <fullName evidence="3">DUF3558 domain-containing protein</fullName>
    </recommendedName>
</protein>
<name>A0ABP9DMK1_9ACTN</name>
<keyword evidence="2" id="KW-1185">Reference proteome</keyword>
<evidence type="ECO:0000313" key="2">
    <source>
        <dbReference type="Proteomes" id="UP001501752"/>
    </source>
</evidence>
<dbReference type="Proteomes" id="UP001501752">
    <property type="component" value="Unassembled WGS sequence"/>
</dbReference>
<reference evidence="2" key="1">
    <citation type="journal article" date="2019" name="Int. J. Syst. Evol. Microbiol.">
        <title>The Global Catalogue of Microorganisms (GCM) 10K type strain sequencing project: providing services to taxonomists for standard genome sequencing and annotation.</title>
        <authorList>
            <consortium name="The Broad Institute Genomics Platform"/>
            <consortium name="The Broad Institute Genome Sequencing Center for Infectious Disease"/>
            <person name="Wu L."/>
            <person name="Ma J."/>
        </authorList>
    </citation>
    <scope>NUCLEOTIDE SEQUENCE [LARGE SCALE GENOMIC DNA]</scope>
    <source>
        <strain evidence="2">JCM 13006</strain>
    </source>
</reference>
<dbReference type="EMBL" id="BAABIS010000001">
    <property type="protein sequence ID" value="GAA4843714.1"/>
    <property type="molecule type" value="Genomic_DNA"/>
</dbReference>
<organism evidence="1 2">
    <name type="scientific">Kitasatospora terrestris</name>
    <dbReference type="NCBI Taxonomy" id="258051"/>
    <lineage>
        <taxon>Bacteria</taxon>
        <taxon>Bacillati</taxon>
        <taxon>Actinomycetota</taxon>
        <taxon>Actinomycetes</taxon>
        <taxon>Kitasatosporales</taxon>
        <taxon>Streptomycetaceae</taxon>
        <taxon>Kitasatospora</taxon>
    </lineage>
</organism>
<sequence>MSLALAAAAAGCGAAPPAPGPPPAAARQPSRAALMVCGGDVEREVTGALGTALITPLTGSWVDPRYTCPYVFPGATLALVVDQTADRPAAEALFERRRAEAAGATAVDGLGEAAFARADGSVVVRKDSMLLLVDVAGLPAGFGTPVRSRANIALTVATAVMTCWREHA</sequence>
<comment type="caution">
    <text evidence="1">The sequence shown here is derived from an EMBL/GenBank/DDBJ whole genome shotgun (WGS) entry which is preliminary data.</text>
</comment>
<gene>
    <name evidence="1" type="ORF">GCM10023235_19860</name>
</gene>